<keyword evidence="11" id="KW-1185">Reference proteome</keyword>
<evidence type="ECO:0000256" key="3">
    <source>
        <dbReference type="ARBA" id="ARBA00022741"/>
    </source>
</evidence>
<comment type="pathway">
    <text evidence="7 8">Purine metabolism; IMP biosynthesis via de novo pathway; 5-amino-1-(5-phospho-D-ribosyl)imidazole-4-carboxylate from 5-amino-1-(5-phospho-D-ribosyl)imidazole (N5-CAIR route): step 1/2.</text>
</comment>
<feature type="domain" description="ATP-grasp" evidence="9">
    <location>
        <begin position="110"/>
        <end position="296"/>
    </location>
</feature>
<dbReference type="RefSeq" id="WP_256945021.1">
    <property type="nucleotide sequence ID" value="NZ_JANHNZ010000003.1"/>
</dbReference>
<dbReference type="InterPro" id="IPR005875">
    <property type="entry name" value="PurK"/>
</dbReference>
<feature type="binding site" evidence="7">
    <location>
        <position position="212"/>
    </location>
    <ligand>
        <name>ATP</name>
        <dbReference type="ChEBI" id="CHEBI:30616"/>
    </ligand>
</feature>
<dbReference type="SUPFAM" id="SSF51246">
    <property type="entry name" value="Rudiment single hybrid motif"/>
    <property type="match status" value="1"/>
</dbReference>
<dbReference type="Gene3D" id="3.30.1490.20">
    <property type="entry name" value="ATP-grasp fold, A domain"/>
    <property type="match status" value="1"/>
</dbReference>
<dbReference type="InterPro" id="IPR011761">
    <property type="entry name" value="ATP-grasp"/>
</dbReference>
<dbReference type="NCBIfam" id="TIGR01161">
    <property type="entry name" value="purK"/>
    <property type="match status" value="1"/>
</dbReference>
<comment type="function">
    <text evidence="8">Catalyzes the ATP-dependent conversion of 5-aminoimidazole ribonucleotide (AIR) and HCO(3)- to N5-carboxyaminoimidazole ribonucleotide (N5-CAIR).</text>
</comment>
<comment type="catalytic activity">
    <reaction evidence="7 8">
        <text>5-amino-1-(5-phospho-beta-D-ribosyl)imidazole + hydrogencarbonate + ATP = 5-carboxyamino-1-(5-phospho-D-ribosyl)imidazole + ADP + phosphate + 2 H(+)</text>
        <dbReference type="Rhea" id="RHEA:19317"/>
        <dbReference type="ChEBI" id="CHEBI:15378"/>
        <dbReference type="ChEBI" id="CHEBI:17544"/>
        <dbReference type="ChEBI" id="CHEBI:30616"/>
        <dbReference type="ChEBI" id="CHEBI:43474"/>
        <dbReference type="ChEBI" id="CHEBI:58730"/>
        <dbReference type="ChEBI" id="CHEBI:137981"/>
        <dbReference type="ChEBI" id="CHEBI:456216"/>
        <dbReference type="EC" id="6.3.4.18"/>
    </reaction>
</comment>
<evidence type="ECO:0000256" key="6">
    <source>
        <dbReference type="ARBA" id="ARBA00023211"/>
    </source>
</evidence>
<comment type="cofactor">
    <cofactor evidence="2">
        <name>Mg(2+)</name>
        <dbReference type="ChEBI" id="CHEBI:18420"/>
    </cofactor>
</comment>
<reference evidence="10" key="3">
    <citation type="journal article" date="2023" name="Microbiol. Resour. Announc.">
        <title>Draft Genome Sequence of Granulicatella sp. Strain S8, Isolated from a Marine Fish, Seriola quinqueradiata.</title>
        <authorList>
            <person name="Lee M."/>
            <person name="Farooq A."/>
            <person name="Jeong J.B."/>
            <person name="Jung M.Y."/>
        </authorList>
    </citation>
    <scope>NUCLEOTIDE SEQUENCE</scope>
    <source>
        <strain evidence="10">S8</strain>
    </source>
</reference>
<accession>A0ABT1WP97</accession>
<evidence type="ECO:0000256" key="7">
    <source>
        <dbReference type="HAMAP-Rule" id="MF_01928"/>
    </source>
</evidence>
<evidence type="ECO:0000256" key="5">
    <source>
        <dbReference type="ARBA" id="ARBA00022840"/>
    </source>
</evidence>
<dbReference type="Gene3D" id="3.40.50.20">
    <property type="match status" value="1"/>
</dbReference>
<dbReference type="Pfam" id="PF22660">
    <property type="entry name" value="RS_preATP-grasp-like"/>
    <property type="match status" value="1"/>
</dbReference>
<feature type="binding site" evidence="7">
    <location>
        <begin position="266"/>
        <end position="267"/>
    </location>
    <ligand>
        <name>ATP</name>
        <dbReference type="ChEBI" id="CHEBI:30616"/>
    </ligand>
</feature>
<proteinExistence type="inferred from homology"/>
<dbReference type="InterPro" id="IPR003135">
    <property type="entry name" value="ATP-grasp_carboxylate-amine"/>
</dbReference>
<comment type="caution">
    <text evidence="10">The sequence shown here is derived from an EMBL/GenBank/DDBJ whole genome shotgun (WGS) entry which is preliminary data.</text>
</comment>
<comment type="function">
    <text evidence="7">Catalyzes the ATP-dependent conversion of 5-aminoimidazole ribonucleotide (AIR) and HCO(3)(-) to N5-carboxyaminoimidazole ribonucleotide (N5-CAIR).</text>
</comment>
<evidence type="ECO:0000259" key="9">
    <source>
        <dbReference type="PROSITE" id="PS50975"/>
    </source>
</evidence>
<feature type="binding site" evidence="7">
    <location>
        <begin position="151"/>
        <end position="157"/>
    </location>
    <ligand>
        <name>ATP</name>
        <dbReference type="ChEBI" id="CHEBI:30616"/>
    </ligand>
</feature>
<dbReference type="SUPFAM" id="SSF52440">
    <property type="entry name" value="PreATP-grasp domain"/>
    <property type="match status" value="1"/>
</dbReference>
<dbReference type="NCBIfam" id="NF004676">
    <property type="entry name" value="PRK06019.1-2"/>
    <property type="match status" value="1"/>
</dbReference>
<dbReference type="GO" id="GO:0034028">
    <property type="term" value="F:5-(carboxyamino)imidazole ribonucleotide synthase activity"/>
    <property type="evidence" value="ECO:0007669"/>
    <property type="project" value="UniProtKB-EC"/>
</dbReference>
<dbReference type="Proteomes" id="UP001059480">
    <property type="component" value="Unassembled WGS sequence"/>
</dbReference>
<reference evidence="10" key="2">
    <citation type="journal article" date="2023" name="Curr. Microbiol.">
        <title>Granulicatella seriolae sp. nov., a Novel Facultative Anaerobe Isolated from Yellowtail Marine Fish.</title>
        <authorList>
            <person name="Lee M."/>
            <person name="Choi Y.J."/>
            <person name="Farooq A."/>
            <person name="Jeong J.B."/>
            <person name="Jung M.Y."/>
        </authorList>
    </citation>
    <scope>NUCLEOTIDE SEQUENCE</scope>
    <source>
        <strain evidence="10">S8</strain>
    </source>
</reference>
<keyword evidence="7 8" id="KW-0436">Ligase</keyword>
<keyword evidence="5 7" id="KW-0067">ATP-binding</keyword>
<dbReference type="EMBL" id="JANHNZ010000003">
    <property type="protein sequence ID" value="MCQ9209915.1"/>
    <property type="molecule type" value="Genomic_DNA"/>
</dbReference>
<organism evidence="10 11">
    <name type="scientific">Granulicatella seriolae</name>
    <dbReference type="NCBI Taxonomy" id="2967226"/>
    <lineage>
        <taxon>Bacteria</taxon>
        <taxon>Bacillati</taxon>
        <taxon>Bacillota</taxon>
        <taxon>Bacilli</taxon>
        <taxon>Lactobacillales</taxon>
        <taxon>Carnobacteriaceae</taxon>
        <taxon>Granulicatella</taxon>
    </lineage>
</organism>
<dbReference type="InterPro" id="IPR054350">
    <property type="entry name" value="PurT/PurK_preATP-grasp"/>
</dbReference>
<dbReference type="HAMAP" id="MF_01928">
    <property type="entry name" value="PurK"/>
    <property type="match status" value="1"/>
</dbReference>
<keyword evidence="4 7" id="KW-0658">Purine biosynthesis</keyword>
<dbReference type="InterPro" id="IPR011054">
    <property type="entry name" value="Rudment_hybrid_motif"/>
</dbReference>
<dbReference type="PANTHER" id="PTHR11609:SF5">
    <property type="entry name" value="PHOSPHORIBOSYLAMINOIMIDAZOLE CARBOXYLASE"/>
    <property type="match status" value="1"/>
</dbReference>
<dbReference type="Pfam" id="PF17769">
    <property type="entry name" value="PurK_C"/>
    <property type="match status" value="1"/>
</dbReference>
<reference evidence="10" key="1">
    <citation type="submission" date="2022-07" db="EMBL/GenBank/DDBJ databases">
        <authorList>
            <person name="Jung M.-Y."/>
            <person name="Lee M."/>
        </authorList>
    </citation>
    <scope>NUCLEOTIDE SEQUENCE</scope>
    <source>
        <strain evidence="10">S8</strain>
    </source>
</reference>
<evidence type="ECO:0000313" key="11">
    <source>
        <dbReference type="Proteomes" id="UP001059480"/>
    </source>
</evidence>
<dbReference type="Gene3D" id="3.30.470.20">
    <property type="entry name" value="ATP-grasp fold, B domain"/>
    <property type="match status" value="1"/>
</dbReference>
<evidence type="ECO:0000256" key="8">
    <source>
        <dbReference type="RuleBase" id="RU361200"/>
    </source>
</evidence>
<dbReference type="InterPro" id="IPR040686">
    <property type="entry name" value="PurK_C"/>
</dbReference>
<sequence length="374" mass="42013">MNNPNLDITIGIVGGGQLGKMMAQSAKSSGYRVIILDPQKDCPASQVSDQQLVAAYNDPVTLKELCQLSTVITYEFENVDAETLKQLTNTSNFPQGVQVLEITQNRILEKNFLRSNGLPVGNYEPVYETSHLMPALEKIGYPAVLKTCRFGYDGKGQVILKDSSHLPQAMELVENSECILEAWVPFSKELSIMVSRNASGQLSLFPVSENQHRDNILHLSIVPARISSNIEMRIQDLAKRIADKLDLVGTLGIELFLVEEETIFINELAPRPHNSGHYSIEACNFSQFDTSIQAVLGLSMPNIQLLKSVIMVNVLGQDQEKVFELKTHKPNWHFHDYGKKEGKYNRKMGHITILTDCIQTTLKEIDDTRIWRNN</sequence>
<evidence type="ECO:0000313" key="10">
    <source>
        <dbReference type="EMBL" id="MCQ9209915.1"/>
    </source>
</evidence>
<dbReference type="NCBIfam" id="NF004675">
    <property type="entry name" value="PRK06019.1-1"/>
    <property type="match status" value="1"/>
</dbReference>
<dbReference type="SUPFAM" id="SSF56059">
    <property type="entry name" value="Glutathione synthetase ATP-binding domain-like"/>
    <property type="match status" value="1"/>
</dbReference>
<dbReference type="PANTHER" id="PTHR11609">
    <property type="entry name" value="PURINE BIOSYNTHESIS PROTEIN 6/7, PUR6/7"/>
    <property type="match status" value="1"/>
</dbReference>
<dbReference type="InterPro" id="IPR016185">
    <property type="entry name" value="PreATP-grasp_dom_sf"/>
</dbReference>
<comment type="similarity">
    <text evidence="7 8">Belongs to the PurK/PurT family.</text>
</comment>
<keyword evidence="3 7" id="KW-0547">Nucleotide-binding</keyword>
<comment type="subunit">
    <text evidence="7 8">Homodimer.</text>
</comment>
<keyword evidence="6" id="KW-0464">Manganese</keyword>
<gene>
    <name evidence="7 8 10" type="primary">purK</name>
    <name evidence="10" type="ORF">NPA36_05055</name>
</gene>
<name>A0ABT1WP97_9LACT</name>
<dbReference type="Pfam" id="PF02222">
    <property type="entry name" value="ATP-grasp"/>
    <property type="match status" value="1"/>
</dbReference>
<feature type="binding site" evidence="7">
    <location>
        <position position="189"/>
    </location>
    <ligand>
        <name>ATP</name>
        <dbReference type="ChEBI" id="CHEBI:30616"/>
    </ligand>
</feature>
<dbReference type="NCBIfam" id="NF004679">
    <property type="entry name" value="PRK06019.1-5"/>
    <property type="match status" value="1"/>
</dbReference>
<dbReference type="InterPro" id="IPR013815">
    <property type="entry name" value="ATP_grasp_subdomain_1"/>
</dbReference>
<comment type="cofactor">
    <cofactor evidence="1">
        <name>Mn(2+)</name>
        <dbReference type="ChEBI" id="CHEBI:29035"/>
    </cofactor>
</comment>
<dbReference type="PROSITE" id="PS50975">
    <property type="entry name" value="ATP_GRASP"/>
    <property type="match status" value="1"/>
</dbReference>
<dbReference type="EC" id="6.3.4.18" evidence="7 8"/>
<feature type="binding site" evidence="7">
    <location>
        <position position="146"/>
    </location>
    <ligand>
        <name>ATP</name>
        <dbReference type="ChEBI" id="CHEBI:30616"/>
    </ligand>
</feature>
<evidence type="ECO:0000256" key="1">
    <source>
        <dbReference type="ARBA" id="ARBA00001936"/>
    </source>
</evidence>
<protein>
    <recommendedName>
        <fullName evidence="7 8">N5-carboxyaminoimidazole ribonucleotide synthase</fullName>
        <shortName evidence="7 8">N5-CAIR synthase</shortName>
        <ecNumber evidence="7 8">6.3.4.18</ecNumber>
    </recommendedName>
    <alternativeName>
        <fullName evidence="7 8">5-(carboxyamino)imidazole ribonucleotide synthetase</fullName>
    </alternativeName>
</protein>
<evidence type="ECO:0000256" key="2">
    <source>
        <dbReference type="ARBA" id="ARBA00001946"/>
    </source>
</evidence>
<feature type="binding site" evidence="7">
    <location>
        <begin position="181"/>
        <end position="184"/>
    </location>
    <ligand>
        <name>ATP</name>
        <dbReference type="ChEBI" id="CHEBI:30616"/>
    </ligand>
</feature>
<feature type="binding site" evidence="7">
    <location>
        <position position="106"/>
    </location>
    <ligand>
        <name>ATP</name>
        <dbReference type="ChEBI" id="CHEBI:30616"/>
    </ligand>
</feature>
<evidence type="ECO:0000256" key="4">
    <source>
        <dbReference type="ARBA" id="ARBA00022755"/>
    </source>
</evidence>